<accession>A0A917ZL93</accession>
<evidence type="ECO:0000313" key="2">
    <source>
        <dbReference type="Proteomes" id="UP000641932"/>
    </source>
</evidence>
<dbReference type="Gene3D" id="1.25.10.10">
    <property type="entry name" value="Leucine-rich Repeat Variant"/>
    <property type="match status" value="4"/>
</dbReference>
<dbReference type="PANTHER" id="PTHR12697">
    <property type="entry name" value="PBS LYASE HEAT-LIKE PROTEIN"/>
    <property type="match status" value="1"/>
</dbReference>
<reference evidence="1" key="2">
    <citation type="submission" date="2020-09" db="EMBL/GenBank/DDBJ databases">
        <authorList>
            <person name="Sun Q."/>
            <person name="Zhou Y."/>
        </authorList>
    </citation>
    <scope>NUCLEOTIDE SEQUENCE</scope>
    <source>
        <strain evidence="1">CGMCC 4.7201</strain>
    </source>
</reference>
<dbReference type="AlphaFoldDB" id="A0A917ZL93"/>
<proteinExistence type="predicted"/>
<reference evidence="1" key="1">
    <citation type="journal article" date="2014" name="Int. J. Syst. Evol. Microbiol.">
        <title>Complete genome sequence of Corynebacterium casei LMG S-19264T (=DSM 44701T), isolated from a smear-ripened cheese.</title>
        <authorList>
            <consortium name="US DOE Joint Genome Institute (JGI-PGF)"/>
            <person name="Walter F."/>
            <person name="Albersmeier A."/>
            <person name="Kalinowski J."/>
            <person name="Ruckert C."/>
        </authorList>
    </citation>
    <scope>NUCLEOTIDE SEQUENCE</scope>
    <source>
        <strain evidence="1">CGMCC 4.7201</strain>
    </source>
</reference>
<dbReference type="InterPro" id="IPR016024">
    <property type="entry name" value="ARM-type_fold"/>
</dbReference>
<dbReference type="Proteomes" id="UP000641932">
    <property type="component" value="Unassembled WGS sequence"/>
</dbReference>
<evidence type="ECO:0008006" key="3">
    <source>
        <dbReference type="Google" id="ProtNLM"/>
    </source>
</evidence>
<dbReference type="SMART" id="SM00567">
    <property type="entry name" value="EZ_HEAT"/>
    <property type="match status" value="9"/>
</dbReference>
<dbReference type="InterPro" id="IPR004155">
    <property type="entry name" value="PBS_lyase_HEAT"/>
</dbReference>
<evidence type="ECO:0000313" key="1">
    <source>
        <dbReference type="EMBL" id="GGO84204.1"/>
    </source>
</evidence>
<dbReference type="PANTHER" id="PTHR12697:SF38">
    <property type="entry name" value="PBS LYASE HEAT DOMAIN PROTEIN REPEAT-CONTAINING PROTEIN"/>
    <property type="match status" value="1"/>
</dbReference>
<dbReference type="SUPFAM" id="SSF48371">
    <property type="entry name" value="ARM repeat"/>
    <property type="match status" value="2"/>
</dbReference>
<keyword evidence="2" id="KW-1185">Reference proteome</keyword>
<dbReference type="EMBL" id="BMMS01000005">
    <property type="protein sequence ID" value="GGO84204.1"/>
    <property type="molecule type" value="Genomic_DNA"/>
</dbReference>
<organism evidence="1 2">
    <name type="scientific">Wenjunlia tyrosinilytica</name>
    <dbReference type="NCBI Taxonomy" id="1544741"/>
    <lineage>
        <taxon>Bacteria</taxon>
        <taxon>Bacillati</taxon>
        <taxon>Actinomycetota</taxon>
        <taxon>Actinomycetes</taxon>
        <taxon>Kitasatosporales</taxon>
        <taxon>Streptomycetaceae</taxon>
        <taxon>Wenjunlia</taxon>
    </lineage>
</organism>
<dbReference type="Pfam" id="PF13646">
    <property type="entry name" value="HEAT_2"/>
    <property type="match status" value="2"/>
</dbReference>
<dbReference type="GO" id="GO:0016491">
    <property type="term" value="F:oxidoreductase activity"/>
    <property type="evidence" value="ECO:0007669"/>
    <property type="project" value="TreeGrafter"/>
</dbReference>
<dbReference type="InterPro" id="IPR011989">
    <property type="entry name" value="ARM-like"/>
</dbReference>
<sequence>MGLGGHRMQRGRRGADASDAAAGLLAALGSERVERRCAAAGVAARSRDRAVLGALVRMVGDSSAQVRASAADALAGRRADLVRTLADERTLLSVLEGALLDSDRTVALTAGLILRYSGGAPGRRRLASALLHRTSAVRATAADALRGCVEPAVVTALSEALRDRRPGVRRAAARALVGTAHDGAVAGLGRLVADVDTETRAAAVEALSQSWNEGAGEALASAADDAEPVVREGAAKGLERHAALARLPRLLDHLERGGLPARGAAETLVWLLGPHLHATPEDFQDARACPGSGAAPARQRVLTALARALDADAEAAPEADTTDGGVELRTAAMAALGSAPDAPAAVADAALVSGIADPAPTVRAAAFRGLWLRGSATPEAVRAAVTAVAGGAGEWEWAAALLCGAWERSGRETGAELNALTALLRHPDAERRLTAALCLCPAPEEAVEEVAVALDDDDSAVRRAAAASLAACGSPFAHEALLFALVRPDAGVRTAAEDACADAATDLALPVRLEAALRDPMPQVRVAALRALGRRADWRGDRRAPEVIEELLHDGSAVVRLQAAYERRLRTTRAAPPKRDQERAEIPYATRPHPATVGAIEPGEGYGRRLTEASGPFAEVWRAHRDAFHSRGKPPADRRHLNTWLCEAGTSERVARSAPLRCGTPYELALNIGPLMDDSAVLNSRESPLPDTPSVAGSRLHVLLLSDDFDVPDEPWPLDIPVSGPSATARIPVRTPVGPRSALLHLWLFADRTLLVAAVLRAGVGAEGHGYHVVVGHTLGADPLGPARPSHGTDVLVHSGIGRDGEHRIAVYGGPGHRFAASLNDARALEALKIARTALVAAHFTTARDGRVHSRYGPTGALPPAAARDDLARLARLGRRLYTMVVLSIGRGAELDAMLRDTARVTGRPARIQITGEETRLAAFPWQLVYDIPCAGGETALQDCPLLGDWLAGRLGDKPPASCPHPHPENTLCPSGFWGFAHEVAAPVWGPTASGALEFGARGGRPDAVVAFSTTLDATLRQGHLDRLNGRLDPVEKCPTIPGLRASLASTSRDVVYFYCHGRRRPLPGSGYPEPTLEIGRDEEFAPDDLYTWAQSWPREHWGDNRPLVVMNGCHTGELTPHTLVDFVTVFQHLGAAGCVATEIALEQSVAGRAAELMIGELARGRPVVEAVRTMRWLLLRMGNLMGLAYTPYCHSGLVPGFEPEPVRAARSTAGGDGG</sequence>
<gene>
    <name evidence="1" type="ORF">GCM10012280_15140</name>
</gene>
<name>A0A917ZL93_9ACTN</name>
<comment type="caution">
    <text evidence="1">The sequence shown here is derived from an EMBL/GenBank/DDBJ whole genome shotgun (WGS) entry which is preliminary data.</text>
</comment>
<protein>
    <recommendedName>
        <fullName evidence="3">CHAT domain-containing protein</fullName>
    </recommendedName>
</protein>